<evidence type="ECO:0000313" key="2">
    <source>
        <dbReference type="EMBL" id="KAH9312302.1"/>
    </source>
</evidence>
<feature type="non-terminal residue" evidence="2">
    <location>
        <position position="186"/>
    </location>
</feature>
<accession>A0AA38FX27</accession>
<dbReference type="CDD" id="cd00303">
    <property type="entry name" value="retropepsin_like"/>
    <property type="match status" value="1"/>
</dbReference>
<dbReference type="EMBL" id="JAHRHJ020000006">
    <property type="protein sequence ID" value="KAH9312302.1"/>
    <property type="molecule type" value="Genomic_DNA"/>
</dbReference>
<dbReference type="Proteomes" id="UP000824469">
    <property type="component" value="Unassembled WGS sequence"/>
</dbReference>
<evidence type="ECO:0000256" key="1">
    <source>
        <dbReference type="SAM" id="MobiDB-lite"/>
    </source>
</evidence>
<organism evidence="2 3">
    <name type="scientific">Taxus chinensis</name>
    <name type="common">Chinese yew</name>
    <name type="synonym">Taxus wallichiana var. chinensis</name>
    <dbReference type="NCBI Taxonomy" id="29808"/>
    <lineage>
        <taxon>Eukaryota</taxon>
        <taxon>Viridiplantae</taxon>
        <taxon>Streptophyta</taxon>
        <taxon>Embryophyta</taxon>
        <taxon>Tracheophyta</taxon>
        <taxon>Spermatophyta</taxon>
        <taxon>Pinopsida</taxon>
        <taxon>Pinidae</taxon>
        <taxon>Conifers II</taxon>
        <taxon>Cupressales</taxon>
        <taxon>Taxaceae</taxon>
        <taxon>Taxus</taxon>
    </lineage>
</organism>
<feature type="non-terminal residue" evidence="2">
    <location>
        <position position="1"/>
    </location>
</feature>
<feature type="region of interest" description="Disordered" evidence="1">
    <location>
        <begin position="1"/>
        <end position="22"/>
    </location>
</feature>
<gene>
    <name evidence="2" type="ORF">KI387_027337</name>
</gene>
<comment type="caution">
    <text evidence="2">The sequence shown here is derived from an EMBL/GenBank/DDBJ whole genome shotgun (WGS) entry which is preliminary data.</text>
</comment>
<name>A0AA38FX27_TAXCH</name>
<evidence type="ECO:0000313" key="3">
    <source>
        <dbReference type="Proteomes" id="UP000824469"/>
    </source>
</evidence>
<reference evidence="2 3" key="1">
    <citation type="journal article" date="2021" name="Nat. Plants">
        <title>The Taxus genome provides insights into paclitaxel biosynthesis.</title>
        <authorList>
            <person name="Xiong X."/>
            <person name="Gou J."/>
            <person name="Liao Q."/>
            <person name="Li Y."/>
            <person name="Zhou Q."/>
            <person name="Bi G."/>
            <person name="Li C."/>
            <person name="Du R."/>
            <person name="Wang X."/>
            <person name="Sun T."/>
            <person name="Guo L."/>
            <person name="Liang H."/>
            <person name="Lu P."/>
            <person name="Wu Y."/>
            <person name="Zhang Z."/>
            <person name="Ro D.K."/>
            <person name="Shang Y."/>
            <person name="Huang S."/>
            <person name="Yan J."/>
        </authorList>
    </citation>
    <scope>NUCLEOTIDE SEQUENCE [LARGE SCALE GENOMIC DNA]</scope>
    <source>
        <strain evidence="2">Ta-2019</strain>
    </source>
</reference>
<sequence>SRPQVVISTAPEGVPPSSLAPRPQVSIRAAPQAQIPVSVEESVMKQLTQAPVKMSLFDRIQSSPQHRQALIDNLRHIAVNSDEPQPFELVFGLNRPSTAISFEDSEIPPLSSEDLEAPLFITVQIDNTTLKCVMIDSEAALSVISSHTFEQLKLPKNIVSSPPFALRSFNDQLAVTLGTVVLPIRV</sequence>
<protein>
    <submittedName>
        <fullName evidence="2">Uncharacterized protein</fullName>
    </submittedName>
</protein>
<dbReference type="AlphaFoldDB" id="A0AA38FX27"/>
<keyword evidence="3" id="KW-1185">Reference proteome</keyword>
<proteinExistence type="predicted"/>